<dbReference type="EMBL" id="BAABIA010000001">
    <property type="protein sequence ID" value="GAA5132754.1"/>
    <property type="molecule type" value="Genomic_DNA"/>
</dbReference>
<evidence type="ECO:0000259" key="1">
    <source>
        <dbReference type="Pfam" id="PF10047"/>
    </source>
</evidence>
<dbReference type="InterPro" id="IPR018739">
    <property type="entry name" value="DUF2281"/>
</dbReference>
<keyword evidence="3" id="KW-1185">Reference proteome</keyword>
<organism evidence="2 3">
    <name type="scientific">Prosthecobacter algae</name>
    <dbReference type="NCBI Taxonomy" id="1144682"/>
    <lineage>
        <taxon>Bacteria</taxon>
        <taxon>Pseudomonadati</taxon>
        <taxon>Verrucomicrobiota</taxon>
        <taxon>Verrucomicrobiia</taxon>
        <taxon>Verrucomicrobiales</taxon>
        <taxon>Verrucomicrobiaceae</taxon>
        <taxon>Prosthecobacter</taxon>
    </lineage>
</organism>
<sequence>MSFQQLLITEVSQQPEPLLREVWHYLNFLKSKANMEPHEQASVRPGFGSVPGIKLADDFEAPLEAFADYRP</sequence>
<gene>
    <name evidence="2" type="ORF">GCM10023213_01400</name>
</gene>
<feature type="domain" description="DUF2281" evidence="1">
    <location>
        <begin position="7"/>
        <end position="69"/>
    </location>
</feature>
<evidence type="ECO:0000313" key="3">
    <source>
        <dbReference type="Proteomes" id="UP001499852"/>
    </source>
</evidence>
<proteinExistence type="predicted"/>
<evidence type="ECO:0000313" key="2">
    <source>
        <dbReference type="EMBL" id="GAA5132754.1"/>
    </source>
</evidence>
<comment type="caution">
    <text evidence="2">The sequence shown here is derived from an EMBL/GenBank/DDBJ whole genome shotgun (WGS) entry which is preliminary data.</text>
</comment>
<reference evidence="3" key="1">
    <citation type="journal article" date="2019" name="Int. J. Syst. Evol. Microbiol.">
        <title>The Global Catalogue of Microorganisms (GCM) 10K type strain sequencing project: providing services to taxonomists for standard genome sequencing and annotation.</title>
        <authorList>
            <consortium name="The Broad Institute Genomics Platform"/>
            <consortium name="The Broad Institute Genome Sequencing Center for Infectious Disease"/>
            <person name="Wu L."/>
            <person name="Ma J."/>
        </authorList>
    </citation>
    <scope>NUCLEOTIDE SEQUENCE [LARGE SCALE GENOMIC DNA]</scope>
    <source>
        <strain evidence="3">JCM 18053</strain>
    </source>
</reference>
<protein>
    <recommendedName>
        <fullName evidence="1">DUF2281 domain-containing protein</fullName>
    </recommendedName>
</protein>
<dbReference type="RefSeq" id="WP_345734446.1">
    <property type="nucleotide sequence ID" value="NZ_BAABIA010000001.1"/>
</dbReference>
<name>A0ABP9NRR3_9BACT</name>
<dbReference type="Proteomes" id="UP001499852">
    <property type="component" value="Unassembled WGS sequence"/>
</dbReference>
<accession>A0ABP9NRR3</accession>
<dbReference type="Pfam" id="PF10047">
    <property type="entry name" value="DUF2281"/>
    <property type="match status" value="1"/>
</dbReference>